<dbReference type="EMBL" id="JADLQN010000010">
    <property type="protein sequence ID" value="MBF6358152.1"/>
    <property type="molecule type" value="Genomic_DNA"/>
</dbReference>
<accession>A0ABS0DI63</accession>
<sequence length="74" mass="8178">MSITDPTNPDYYQFPNGAEAIDITQHLSGCGAQAVQYIVRATRTDGKIKGDPLEDLNKAIWFIRREIQRIGGAA</sequence>
<evidence type="ECO:0000313" key="2">
    <source>
        <dbReference type="Proteomes" id="UP000707731"/>
    </source>
</evidence>
<evidence type="ECO:0000313" key="1">
    <source>
        <dbReference type="EMBL" id="MBF6358152.1"/>
    </source>
</evidence>
<keyword evidence="2" id="KW-1185">Reference proteome</keyword>
<organism evidence="1 2">
    <name type="scientific">Nocardia higoensis</name>
    <dbReference type="NCBI Taxonomy" id="228599"/>
    <lineage>
        <taxon>Bacteria</taxon>
        <taxon>Bacillati</taxon>
        <taxon>Actinomycetota</taxon>
        <taxon>Actinomycetes</taxon>
        <taxon>Mycobacteriales</taxon>
        <taxon>Nocardiaceae</taxon>
        <taxon>Nocardia</taxon>
    </lineage>
</organism>
<dbReference type="RefSeq" id="WP_195004991.1">
    <property type="nucleotide sequence ID" value="NZ_JADLQN010000010.1"/>
</dbReference>
<dbReference type="Proteomes" id="UP000707731">
    <property type="component" value="Unassembled WGS sequence"/>
</dbReference>
<proteinExistence type="predicted"/>
<gene>
    <name evidence="1" type="ORF">IU449_27015</name>
</gene>
<reference evidence="1 2" key="1">
    <citation type="submission" date="2020-10" db="EMBL/GenBank/DDBJ databases">
        <title>Identification of Nocardia species via Next-generation sequencing and recognition of intraspecies genetic diversity.</title>
        <authorList>
            <person name="Li P."/>
            <person name="Li P."/>
            <person name="Lu B."/>
        </authorList>
    </citation>
    <scope>NUCLEOTIDE SEQUENCE [LARGE SCALE GENOMIC DNA]</scope>
    <source>
        <strain evidence="1 2">BJ06-0143</strain>
    </source>
</reference>
<name>A0ABS0DI63_9NOCA</name>
<comment type="caution">
    <text evidence="1">The sequence shown here is derived from an EMBL/GenBank/DDBJ whole genome shotgun (WGS) entry which is preliminary data.</text>
</comment>
<protein>
    <submittedName>
        <fullName evidence="1">DUF3310 domain-containing protein</fullName>
    </submittedName>
</protein>